<accession>A0A1B6IDF2</accession>
<dbReference type="PROSITE" id="PS50878">
    <property type="entry name" value="RT_POL"/>
    <property type="match status" value="1"/>
</dbReference>
<dbReference type="Pfam" id="PF00078">
    <property type="entry name" value="RVT_1"/>
    <property type="match status" value="1"/>
</dbReference>
<dbReference type="EMBL" id="GECU01022759">
    <property type="protein sequence ID" value="JAS84947.1"/>
    <property type="molecule type" value="Transcribed_RNA"/>
</dbReference>
<feature type="domain" description="Reverse transcriptase" evidence="1">
    <location>
        <begin position="95"/>
        <end position="341"/>
    </location>
</feature>
<dbReference type="GO" id="GO:0071897">
    <property type="term" value="P:DNA biosynthetic process"/>
    <property type="evidence" value="ECO:0007669"/>
    <property type="project" value="UniProtKB-ARBA"/>
</dbReference>
<evidence type="ECO:0000259" key="1">
    <source>
        <dbReference type="PROSITE" id="PS50878"/>
    </source>
</evidence>
<name>A0A1B6IDF2_9HEMI</name>
<dbReference type="InterPro" id="IPR000477">
    <property type="entry name" value="RT_dom"/>
</dbReference>
<proteinExistence type="predicted"/>
<dbReference type="InterPro" id="IPR043502">
    <property type="entry name" value="DNA/RNA_pol_sf"/>
</dbReference>
<gene>
    <name evidence="2" type="ORF">g.9586</name>
</gene>
<dbReference type="SUPFAM" id="SSF56672">
    <property type="entry name" value="DNA/RNA polymerases"/>
    <property type="match status" value="1"/>
</dbReference>
<protein>
    <recommendedName>
        <fullName evidence="1">Reverse transcriptase domain-containing protein</fullName>
    </recommendedName>
</protein>
<reference evidence="2" key="1">
    <citation type="submission" date="2015-11" db="EMBL/GenBank/DDBJ databases">
        <title>De novo transcriptome assembly of four potential Pierce s Disease insect vectors from Arizona vineyards.</title>
        <authorList>
            <person name="Tassone E.E."/>
        </authorList>
    </citation>
    <scope>NUCLEOTIDE SEQUENCE</scope>
</reference>
<dbReference type="CDD" id="cd01650">
    <property type="entry name" value="RT_nLTR_like"/>
    <property type="match status" value="1"/>
</dbReference>
<feature type="non-terminal residue" evidence="2">
    <location>
        <position position="1"/>
    </location>
</feature>
<dbReference type="AlphaFoldDB" id="A0A1B6IDF2"/>
<dbReference type="PANTHER" id="PTHR33332">
    <property type="entry name" value="REVERSE TRANSCRIPTASE DOMAIN-CONTAINING PROTEIN"/>
    <property type="match status" value="1"/>
</dbReference>
<organism evidence="2">
    <name type="scientific">Homalodisca liturata</name>
    <dbReference type="NCBI Taxonomy" id="320908"/>
    <lineage>
        <taxon>Eukaryota</taxon>
        <taxon>Metazoa</taxon>
        <taxon>Ecdysozoa</taxon>
        <taxon>Arthropoda</taxon>
        <taxon>Hexapoda</taxon>
        <taxon>Insecta</taxon>
        <taxon>Pterygota</taxon>
        <taxon>Neoptera</taxon>
        <taxon>Paraneoptera</taxon>
        <taxon>Hemiptera</taxon>
        <taxon>Auchenorrhyncha</taxon>
        <taxon>Membracoidea</taxon>
        <taxon>Cicadellidae</taxon>
        <taxon>Cicadellinae</taxon>
        <taxon>Proconiini</taxon>
        <taxon>Homalodisca</taxon>
    </lineage>
</organism>
<sequence>SIIEDPLLIANEINSYLANVYSVADNIIGNDPALNVSFVNQMQSFFISPVDKTELENVIRKLKNKKSTGYDGINVELVKKIAVNISHVLVHIINLSFLTGIFPDSLKKSIIVPIFKKANNFSIEQIRPISLLSVFSKIIEKCMKSRLMDFFKITNFQSKNQFGFTAGIGTEDALVHFADSIYSKMNRNEKTSGVFVDFTKAFDLVDHNILFEKMEAAGIRGVALQWFKSFLIGRVQQVRVDNHLSAPLTVKAGVPQGSVISANLFIIFINDLLKQNFNGTISAFADDVAYLYSDTCRNNLWEKINNDLRLLRAWSNKNKMLINVNKTKFINFDFKGFGFDVPVKYHEETCTTFITCKCIELEEVNFFKYLGVYFDQKINWKKHISFIQNQIRSNVRKFYFLRNFCDEKLLRTLYYALIYSRLQYGIVCWGAAPKTKIDEIRVTQNTFIRLILRKKRRDSSYPLYQQLQTFPIQYIFIYKVLRLFFIRSGNRNNIEQQKQYVTRNLQRGLIQKPKVNKLAFRRSFSYMGPHLFNQIPNKIKKIKTLNPFCNAITNWLLSQTEQIDIIHNRLV</sequence>
<evidence type="ECO:0000313" key="2">
    <source>
        <dbReference type="EMBL" id="JAS84947.1"/>
    </source>
</evidence>